<evidence type="ECO:0000313" key="1">
    <source>
        <dbReference type="EMBL" id="CAH3178001.1"/>
    </source>
</evidence>
<reference evidence="1 2" key="1">
    <citation type="submission" date="2022-05" db="EMBL/GenBank/DDBJ databases">
        <authorList>
            <consortium name="Genoscope - CEA"/>
            <person name="William W."/>
        </authorList>
    </citation>
    <scope>NUCLEOTIDE SEQUENCE [LARGE SCALE GENOMIC DNA]</scope>
</reference>
<sequence length="139" mass="15954">MVIVIPSEAAFNKFRKFNPTRFHNFKWKREVNSPFVETVSCFSVKGFKAFGLKILSYMLNRHGPAYTLELEWNGGEIYKGLKTKIDLSLAVKINSHSSTMAVDFESGACKVVKVDIECIDFHRRSFSKNIKLEFPRILA</sequence>
<keyword evidence="2" id="KW-1185">Reference proteome</keyword>
<organism evidence="1 2">
    <name type="scientific">Porites evermanni</name>
    <dbReference type="NCBI Taxonomy" id="104178"/>
    <lineage>
        <taxon>Eukaryota</taxon>
        <taxon>Metazoa</taxon>
        <taxon>Cnidaria</taxon>
        <taxon>Anthozoa</taxon>
        <taxon>Hexacorallia</taxon>
        <taxon>Scleractinia</taxon>
        <taxon>Fungiina</taxon>
        <taxon>Poritidae</taxon>
        <taxon>Porites</taxon>
    </lineage>
</organism>
<evidence type="ECO:0000313" key="2">
    <source>
        <dbReference type="Proteomes" id="UP001159427"/>
    </source>
</evidence>
<proteinExistence type="predicted"/>
<protein>
    <submittedName>
        <fullName evidence="1">Uncharacterized protein</fullName>
    </submittedName>
</protein>
<name>A0ABN8RFE3_9CNID</name>
<comment type="caution">
    <text evidence="1">The sequence shown here is derived from an EMBL/GenBank/DDBJ whole genome shotgun (WGS) entry which is preliminary data.</text>
</comment>
<accession>A0ABN8RFE3</accession>
<gene>
    <name evidence="1" type="ORF">PEVE_00011545</name>
</gene>
<dbReference type="EMBL" id="CALNXI010001834">
    <property type="protein sequence ID" value="CAH3178001.1"/>
    <property type="molecule type" value="Genomic_DNA"/>
</dbReference>
<dbReference type="Proteomes" id="UP001159427">
    <property type="component" value="Unassembled WGS sequence"/>
</dbReference>